<gene>
    <name evidence="1" type="ORF">L1987_82895</name>
</gene>
<name>A0ACB8YBD3_9ASTR</name>
<keyword evidence="2" id="KW-1185">Reference proteome</keyword>
<protein>
    <submittedName>
        <fullName evidence="1">Uncharacterized protein</fullName>
    </submittedName>
</protein>
<sequence length="395" mass="43397">MHAGALEKIIIQSQLDITELQHIVDELSSSLLKERVEAQDKELLQTTQQHEKDPESDGGSAVQVYAKESSKLMVEFIKTGPRPKEDRETVPELIKTDHVFDISGGRRPFIEAEEAKELLKPLKEPGNKSQGNLVELYLMNAAVCELIPSTNKLKVLHFHHNKTGDEGAIAISQLVKGSTNLEDFNYLNLEDEGTIAIANALKTSKSSLEIIEMAGNNISFKAANAIADCMVSKKHSLTKINLSGNKLKDDGAIAIGKALEDDFGRLCIVDLSANGLRSDGAMSLAEAVSSKVGFRLLNIIGNFLSDKVIDDVKEIFKNFPRMLGPLDDNDPHGKGDEDGHDNFNELESKLKDLEMKQKEQDKVLSTVGHVYVSWLISLLPPHTAQLPLASLRSEA</sequence>
<reference evidence="1 2" key="2">
    <citation type="journal article" date="2022" name="Mol. Ecol. Resour.">
        <title>The genomes of chicory, endive, great burdock and yacon provide insights into Asteraceae paleo-polyploidization history and plant inulin production.</title>
        <authorList>
            <person name="Fan W."/>
            <person name="Wang S."/>
            <person name="Wang H."/>
            <person name="Wang A."/>
            <person name="Jiang F."/>
            <person name="Liu H."/>
            <person name="Zhao H."/>
            <person name="Xu D."/>
            <person name="Zhang Y."/>
        </authorList>
    </citation>
    <scope>NUCLEOTIDE SEQUENCE [LARGE SCALE GENOMIC DNA]</scope>
    <source>
        <strain evidence="2">cv. Yunnan</strain>
        <tissue evidence="1">Leaves</tissue>
    </source>
</reference>
<comment type="caution">
    <text evidence="1">The sequence shown here is derived from an EMBL/GenBank/DDBJ whole genome shotgun (WGS) entry which is preliminary data.</text>
</comment>
<proteinExistence type="predicted"/>
<dbReference type="Proteomes" id="UP001056120">
    <property type="component" value="Linkage Group LG28"/>
</dbReference>
<accession>A0ACB8YBD3</accession>
<reference evidence="2" key="1">
    <citation type="journal article" date="2022" name="Mol. Ecol. Resour.">
        <title>The genomes of chicory, endive, great burdock and yacon provide insights into Asteraceae palaeo-polyploidization history and plant inulin production.</title>
        <authorList>
            <person name="Fan W."/>
            <person name="Wang S."/>
            <person name="Wang H."/>
            <person name="Wang A."/>
            <person name="Jiang F."/>
            <person name="Liu H."/>
            <person name="Zhao H."/>
            <person name="Xu D."/>
            <person name="Zhang Y."/>
        </authorList>
    </citation>
    <scope>NUCLEOTIDE SEQUENCE [LARGE SCALE GENOMIC DNA]</scope>
    <source>
        <strain evidence="2">cv. Yunnan</strain>
    </source>
</reference>
<dbReference type="EMBL" id="CM042045">
    <property type="protein sequence ID" value="KAI3682711.1"/>
    <property type="molecule type" value="Genomic_DNA"/>
</dbReference>
<evidence type="ECO:0000313" key="2">
    <source>
        <dbReference type="Proteomes" id="UP001056120"/>
    </source>
</evidence>
<organism evidence="1 2">
    <name type="scientific">Smallanthus sonchifolius</name>
    <dbReference type="NCBI Taxonomy" id="185202"/>
    <lineage>
        <taxon>Eukaryota</taxon>
        <taxon>Viridiplantae</taxon>
        <taxon>Streptophyta</taxon>
        <taxon>Embryophyta</taxon>
        <taxon>Tracheophyta</taxon>
        <taxon>Spermatophyta</taxon>
        <taxon>Magnoliopsida</taxon>
        <taxon>eudicotyledons</taxon>
        <taxon>Gunneridae</taxon>
        <taxon>Pentapetalae</taxon>
        <taxon>asterids</taxon>
        <taxon>campanulids</taxon>
        <taxon>Asterales</taxon>
        <taxon>Asteraceae</taxon>
        <taxon>Asteroideae</taxon>
        <taxon>Heliantheae alliance</taxon>
        <taxon>Millerieae</taxon>
        <taxon>Smallanthus</taxon>
    </lineage>
</organism>
<evidence type="ECO:0000313" key="1">
    <source>
        <dbReference type="EMBL" id="KAI3682711.1"/>
    </source>
</evidence>